<dbReference type="EMBL" id="MUGO01000016">
    <property type="protein sequence ID" value="PQA92242.1"/>
    <property type="molecule type" value="Genomic_DNA"/>
</dbReference>
<gene>
    <name evidence="5" type="ORF">B0A70_11520</name>
    <name evidence="6" type="ORF">SAMN05421796_10780</name>
</gene>
<dbReference type="Pfam" id="PF00023">
    <property type="entry name" value="Ank"/>
    <property type="match status" value="2"/>
</dbReference>
<keyword evidence="4" id="KW-0732">Signal</keyword>
<dbReference type="SMART" id="SM00248">
    <property type="entry name" value="ANK"/>
    <property type="match status" value="2"/>
</dbReference>
<dbReference type="PROSITE" id="PS50088">
    <property type="entry name" value="ANK_REPEAT"/>
    <property type="match status" value="2"/>
</dbReference>
<dbReference type="PANTHER" id="PTHR24171">
    <property type="entry name" value="ANKYRIN REPEAT DOMAIN-CONTAINING PROTEIN 39-RELATED"/>
    <property type="match status" value="1"/>
</dbReference>
<dbReference type="Proteomes" id="UP000186246">
    <property type="component" value="Unassembled WGS sequence"/>
</dbReference>
<dbReference type="EMBL" id="FTOJ01000007">
    <property type="protein sequence ID" value="SIS95248.1"/>
    <property type="molecule type" value="Genomic_DNA"/>
</dbReference>
<dbReference type="PANTHER" id="PTHR24171:SF8">
    <property type="entry name" value="BRCA1-ASSOCIATED RING DOMAIN PROTEIN 1"/>
    <property type="match status" value="1"/>
</dbReference>
<accession>A0A1N7NAI0</accession>
<feature type="chain" id="PRO_5044563885" evidence="4">
    <location>
        <begin position="23"/>
        <end position="145"/>
    </location>
</feature>
<dbReference type="InterPro" id="IPR002110">
    <property type="entry name" value="Ankyrin_rpt"/>
</dbReference>
<name>A0A1N7NAI0_9FLAO</name>
<evidence type="ECO:0000313" key="8">
    <source>
        <dbReference type="Proteomes" id="UP000238314"/>
    </source>
</evidence>
<evidence type="ECO:0000256" key="4">
    <source>
        <dbReference type="SAM" id="SignalP"/>
    </source>
</evidence>
<organism evidence="6 7">
    <name type="scientific">Chryseobacterium piscicola</name>
    <dbReference type="NCBI Taxonomy" id="551459"/>
    <lineage>
        <taxon>Bacteria</taxon>
        <taxon>Pseudomonadati</taxon>
        <taxon>Bacteroidota</taxon>
        <taxon>Flavobacteriia</taxon>
        <taxon>Flavobacteriales</taxon>
        <taxon>Weeksellaceae</taxon>
        <taxon>Chryseobacterium group</taxon>
        <taxon>Chryseobacterium</taxon>
    </lineage>
</organism>
<reference evidence="5 8" key="1">
    <citation type="submission" date="2016-11" db="EMBL/GenBank/DDBJ databases">
        <title>Whole genomes of Flavobacteriaceae.</title>
        <authorList>
            <person name="Stine C."/>
            <person name="Li C."/>
            <person name="Tadesse D."/>
        </authorList>
    </citation>
    <scope>NUCLEOTIDE SEQUENCE [LARGE SCALE GENOMIC DNA]</scope>
    <source>
        <strain evidence="5 8">DSM 21068</strain>
    </source>
</reference>
<keyword evidence="2 3" id="KW-0040">ANK repeat</keyword>
<dbReference type="GO" id="GO:0004842">
    <property type="term" value="F:ubiquitin-protein transferase activity"/>
    <property type="evidence" value="ECO:0007669"/>
    <property type="project" value="TreeGrafter"/>
</dbReference>
<reference evidence="7" key="3">
    <citation type="submission" date="2017-01" db="EMBL/GenBank/DDBJ databases">
        <authorList>
            <person name="Varghese N."/>
            <person name="Submissions S."/>
        </authorList>
    </citation>
    <scope>NUCLEOTIDE SEQUENCE [LARGE SCALE GENOMIC DNA]</scope>
    <source>
        <strain evidence="7">DSM 21068</strain>
    </source>
</reference>
<dbReference type="PROSITE" id="PS50297">
    <property type="entry name" value="ANK_REP_REGION"/>
    <property type="match status" value="2"/>
</dbReference>
<feature type="repeat" description="ANK" evidence="3">
    <location>
        <begin position="59"/>
        <end position="91"/>
    </location>
</feature>
<reference evidence="6" key="2">
    <citation type="submission" date="2017-01" db="EMBL/GenBank/DDBJ databases">
        <authorList>
            <person name="Mah S.A."/>
            <person name="Swanson W.J."/>
            <person name="Moy G.W."/>
            <person name="Vacquier V.D."/>
        </authorList>
    </citation>
    <scope>NUCLEOTIDE SEQUENCE [LARGE SCALE GENOMIC DNA]</scope>
    <source>
        <strain evidence="6">DSM 21068</strain>
    </source>
</reference>
<dbReference type="SUPFAM" id="SSF48403">
    <property type="entry name" value="Ankyrin repeat"/>
    <property type="match status" value="1"/>
</dbReference>
<dbReference type="AlphaFoldDB" id="A0A1N7NAI0"/>
<sequence>MKNIISTFLSLAFVIISVTVNAQQITNEQQRRFQTGNVEEFKKAFPKDSYNKCINVKDESFTPIAYATRFNKTAIFNFLLQNGADVNIACKGNTPLMEGAKFDTPELVKILLQKGANKDAKDNNGLTAKDYATTYKRTAVLGLLK</sequence>
<proteinExistence type="predicted"/>
<feature type="repeat" description="ANK" evidence="3">
    <location>
        <begin position="91"/>
        <end position="123"/>
    </location>
</feature>
<evidence type="ECO:0000256" key="2">
    <source>
        <dbReference type="ARBA" id="ARBA00023043"/>
    </source>
</evidence>
<keyword evidence="8" id="KW-1185">Reference proteome</keyword>
<dbReference type="OrthoDB" id="1259920at2"/>
<dbReference type="STRING" id="551459.SAMN05421796_10780"/>
<dbReference type="RefSeq" id="WP_076452134.1">
    <property type="nucleotide sequence ID" value="NZ_FTOJ01000007.1"/>
</dbReference>
<dbReference type="Proteomes" id="UP000238314">
    <property type="component" value="Unassembled WGS sequence"/>
</dbReference>
<dbReference type="InterPro" id="IPR036770">
    <property type="entry name" value="Ankyrin_rpt-contain_sf"/>
</dbReference>
<evidence type="ECO:0000256" key="1">
    <source>
        <dbReference type="ARBA" id="ARBA00022737"/>
    </source>
</evidence>
<feature type="signal peptide" evidence="4">
    <location>
        <begin position="1"/>
        <end position="22"/>
    </location>
</feature>
<evidence type="ECO:0000313" key="5">
    <source>
        <dbReference type="EMBL" id="PQA92242.1"/>
    </source>
</evidence>
<evidence type="ECO:0000313" key="7">
    <source>
        <dbReference type="Proteomes" id="UP000186246"/>
    </source>
</evidence>
<keyword evidence="1" id="KW-0677">Repeat</keyword>
<dbReference type="GO" id="GO:0085020">
    <property type="term" value="P:protein K6-linked ubiquitination"/>
    <property type="evidence" value="ECO:0007669"/>
    <property type="project" value="TreeGrafter"/>
</dbReference>
<protein>
    <submittedName>
        <fullName evidence="6">Ankyrin repeat-containing protein</fullName>
    </submittedName>
</protein>
<evidence type="ECO:0000256" key="3">
    <source>
        <dbReference type="PROSITE-ProRule" id="PRU00023"/>
    </source>
</evidence>
<dbReference type="Gene3D" id="1.25.40.20">
    <property type="entry name" value="Ankyrin repeat-containing domain"/>
    <property type="match status" value="1"/>
</dbReference>
<evidence type="ECO:0000313" key="6">
    <source>
        <dbReference type="EMBL" id="SIS95248.1"/>
    </source>
</evidence>